<dbReference type="Pfam" id="PF13649">
    <property type="entry name" value="Methyltransf_25"/>
    <property type="match status" value="1"/>
</dbReference>
<organism evidence="3 4">
    <name type="scientific">Laccaria amethystina LaAM-08-1</name>
    <dbReference type="NCBI Taxonomy" id="1095629"/>
    <lineage>
        <taxon>Eukaryota</taxon>
        <taxon>Fungi</taxon>
        <taxon>Dikarya</taxon>
        <taxon>Basidiomycota</taxon>
        <taxon>Agaricomycotina</taxon>
        <taxon>Agaricomycetes</taxon>
        <taxon>Agaricomycetidae</taxon>
        <taxon>Agaricales</taxon>
        <taxon>Agaricineae</taxon>
        <taxon>Hydnangiaceae</taxon>
        <taxon>Laccaria</taxon>
    </lineage>
</organism>
<feature type="compositionally biased region" description="Low complexity" evidence="1">
    <location>
        <begin position="662"/>
        <end position="682"/>
    </location>
</feature>
<feature type="region of interest" description="Disordered" evidence="1">
    <location>
        <begin position="621"/>
        <end position="647"/>
    </location>
</feature>
<name>A0A0C9XQH0_9AGAR</name>
<feature type="domain" description="Methyltransferase" evidence="2">
    <location>
        <begin position="249"/>
        <end position="342"/>
    </location>
</feature>
<gene>
    <name evidence="3" type="ORF">K443DRAFT_129299</name>
</gene>
<feature type="compositionally biased region" description="Low complexity" evidence="1">
    <location>
        <begin position="623"/>
        <end position="636"/>
    </location>
</feature>
<accession>A0A0C9XQH0</accession>
<dbReference type="InterPro" id="IPR041698">
    <property type="entry name" value="Methyltransf_25"/>
</dbReference>
<proteinExistence type="predicted"/>
<reference evidence="3 4" key="1">
    <citation type="submission" date="2014-04" db="EMBL/GenBank/DDBJ databases">
        <authorList>
            <consortium name="DOE Joint Genome Institute"/>
            <person name="Kuo A."/>
            <person name="Kohler A."/>
            <person name="Nagy L.G."/>
            <person name="Floudas D."/>
            <person name="Copeland A."/>
            <person name="Barry K.W."/>
            <person name="Cichocki N."/>
            <person name="Veneault-Fourrey C."/>
            <person name="LaButti K."/>
            <person name="Lindquist E.A."/>
            <person name="Lipzen A."/>
            <person name="Lundell T."/>
            <person name="Morin E."/>
            <person name="Murat C."/>
            <person name="Sun H."/>
            <person name="Tunlid A."/>
            <person name="Henrissat B."/>
            <person name="Grigoriev I.V."/>
            <person name="Hibbett D.S."/>
            <person name="Martin F."/>
            <person name="Nordberg H.P."/>
            <person name="Cantor M.N."/>
            <person name="Hua S.X."/>
        </authorList>
    </citation>
    <scope>NUCLEOTIDE SEQUENCE [LARGE SCALE GENOMIC DNA]</scope>
    <source>
        <strain evidence="3 4">LaAM-08-1</strain>
    </source>
</reference>
<dbReference type="STRING" id="1095629.A0A0C9XQH0"/>
<feature type="region of interest" description="Disordered" evidence="1">
    <location>
        <begin position="380"/>
        <end position="413"/>
    </location>
</feature>
<evidence type="ECO:0000313" key="3">
    <source>
        <dbReference type="EMBL" id="KIK07301.1"/>
    </source>
</evidence>
<sequence length="878" mass="96730">MSSLLAIHPLPDDFTSPCTYPSEVKHPPQTHTTPHHPFPTLYLEAPHSSIPPVPLKSQLRPIYRSASADSSMRAGDKGKNVLAQARSYKISRPMALKSWRRAPPVQNFDERSVIGRKRSIASLLTTATHNNPPNVAMSAIPGPSCTSSSTSLLPATMGPDSAEDVKEPSAPFDWEVDLDPKDTFIEKDNWRMRSNTKVHPYALEEAPYMQSYGSTPLRSDYYTDILLQRLVPSGSPTFHDYGKRPPASVLDLGCGPGHWMLYASGMWKGSIITGLDLVDVTLPEVATTENIHFRRGNFVEYSLPFPEKSFELVRMANLALCIPYNKWPRLLVEVWRVLTPSGRLELIDDQIFFPYGSPPTKGQSRDNLHLDTPVDFDLEAGGFDEADDTSDNDEWADANSTFMSDRDSDHSSFNDAQVISPAATLTPNNLTETFLPTPVQPDESELSIWELRAARSHHLETIFERMLGENYGMHPRPSEFVLDLLEDMFGVGCTKKMNSYHLKIAPFDPSVNEEVVDIKDGMGPSLVSNFGLSRAKQIWKARDLNKGDRKRGRKRQKAVRLANGAISIPDEAVPDPSVITPKLAELLGIAYPGVQIPDIPPPSTLNAKAAARLGIPYPAIPISRNTSSDSGSSGDRSSLEAPPLPPKDARYLGTSPVLIAPCSSSTDTSSSRSGGSSSECSSLDTPATQSPVLSAKAAGCLGVSYSDLAAVASDSSPIPPLPIRNTFQPSGLLLWPKTYIPLSPDELEMHCSKHMQLLLGCRHGLIEFMTAHCDEHGERIASDDEIFDCLWDYECFRRTRFNWPLGSLHHSPENEWESDLFVHPTSSSPLGVPNQTSNHSRNLSDPSIQAIHSMDLNHVRSIHVFEARKYDGILESTA</sequence>
<dbReference type="InterPro" id="IPR029063">
    <property type="entry name" value="SAM-dependent_MTases_sf"/>
</dbReference>
<dbReference type="HOGENOM" id="CLU_007710_0_0_1"/>
<feature type="region of interest" description="Disordered" evidence="1">
    <location>
        <begin position="662"/>
        <end position="687"/>
    </location>
</feature>
<dbReference type="SUPFAM" id="SSF53335">
    <property type="entry name" value="S-adenosyl-L-methionine-dependent methyltransferases"/>
    <property type="match status" value="1"/>
</dbReference>
<protein>
    <recommendedName>
        <fullName evidence="2">Methyltransferase domain-containing protein</fullName>
    </recommendedName>
</protein>
<dbReference type="Proteomes" id="UP000054477">
    <property type="component" value="Unassembled WGS sequence"/>
</dbReference>
<feature type="region of interest" description="Disordered" evidence="1">
    <location>
        <begin position="18"/>
        <end position="43"/>
    </location>
</feature>
<feature type="compositionally biased region" description="Acidic residues" evidence="1">
    <location>
        <begin position="380"/>
        <end position="396"/>
    </location>
</feature>
<dbReference type="OrthoDB" id="2013972at2759"/>
<evidence type="ECO:0000313" key="4">
    <source>
        <dbReference type="Proteomes" id="UP000054477"/>
    </source>
</evidence>
<dbReference type="EMBL" id="KN838548">
    <property type="protein sequence ID" value="KIK07301.1"/>
    <property type="molecule type" value="Genomic_DNA"/>
</dbReference>
<evidence type="ECO:0000256" key="1">
    <source>
        <dbReference type="SAM" id="MobiDB-lite"/>
    </source>
</evidence>
<evidence type="ECO:0000259" key="2">
    <source>
        <dbReference type="Pfam" id="PF13649"/>
    </source>
</evidence>
<dbReference type="Gene3D" id="3.40.50.150">
    <property type="entry name" value="Vaccinia Virus protein VP39"/>
    <property type="match status" value="1"/>
</dbReference>
<reference evidence="4" key="2">
    <citation type="submission" date="2015-01" db="EMBL/GenBank/DDBJ databases">
        <title>Evolutionary Origins and Diversification of the Mycorrhizal Mutualists.</title>
        <authorList>
            <consortium name="DOE Joint Genome Institute"/>
            <consortium name="Mycorrhizal Genomics Consortium"/>
            <person name="Kohler A."/>
            <person name="Kuo A."/>
            <person name="Nagy L.G."/>
            <person name="Floudas D."/>
            <person name="Copeland A."/>
            <person name="Barry K.W."/>
            <person name="Cichocki N."/>
            <person name="Veneault-Fourrey C."/>
            <person name="LaButti K."/>
            <person name="Lindquist E.A."/>
            <person name="Lipzen A."/>
            <person name="Lundell T."/>
            <person name="Morin E."/>
            <person name="Murat C."/>
            <person name="Riley R."/>
            <person name="Ohm R."/>
            <person name="Sun H."/>
            <person name="Tunlid A."/>
            <person name="Henrissat B."/>
            <person name="Grigoriev I.V."/>
            <person name="Hibbett D.S."/>
            <person name="Martin F."/>
        </authorList>
    </citation>
    <scope>NUCLEOTIDE SEQUENCE [LARGE SCALE GENOMIC DNA]</scope>
    <source>
        <strain evidence="4">LaAM-08-1</strain>
    </source>
</reference>
<dbReference type="CDD" id="cd02440">
    <property type="entry name" value="AdoMet_MTases"/>
    <property type="match status" value="1"/>
</dbReference>
<keyword evidence="4" id="KW-1185">Reference proteome</keyword>
<dbReference type="AlphaFoldDB" id="A0A0C9XQH0"/>